<dbReference type="InterPro" id="IPR011611">
    <property type="entry name" value="PfkB_dom"/>
</dbReference>
<protein>
    <submittedName>
        <fullName evidence="7">Putative ATP-dependent 6-phosphofructokinase isozyme 2</fullName>
        <ecNumber evidence="7">2.7.1.11</ecNumber>
    </submittedName>
</protein>
<name>A0A1Z4EJ75_9MYCO</name>
<dbReference type="PANTHER" id="PTHR46566">
    <property type="entry name" value="1-PHOSPHOFRUCTOKINASE-RELATED"/>
    <property type="match status" value="1"/>
</dbReference>
<dbReference type="Gene3D" id="3.40.1190.20">
    <property type="match status" value="1"/>
</dbReference>
<dbReference type="Pfam" id="PF00294">
    <property type="entry name" value="PfkB"/>
    <property type="match status" value="1"/>
</dbReference>
<sequence length="326" mass="33536">MQPPAGPGDSRAQIVTLTMNPALDITTSVDVVRTTDKLRCGTPRYDPGGGGINVARVARVLGGSVLALFPAGGPTGDLLMSLLNGAGVPFRHVGIAAATRESFTVNEDSTGEQYRFVLPGPSLTPAEQSRCLEHLRKLAKSAQFVVASGSLPPGVPADFYQRVAAICGSLGARLILDTSGGGLKHVSSGIYLLKASLRELRECVELPLVTEAEQIAAARGLIEKGCAEVVLVSLGANGALLATERASQRFSAIPTLGRSGVGAGDAMVSAIVIGLARGWPLIKSVRLGIAAGAAMLTTPGTAVCERADVERLFAVSGEPCDLTRGT</sequence>
<dbReference type="GO" id="GO:0003872">
    <property type="term" value="F:6-phosphofructokinase activity"/>
    <property type="evidence" value="ECO:0007669"/>
    <property type="project" value="UniProtKB-EC"/>
</dbReference>
<dbReference type="InterPro" id="IPR029056">
    <property type="entry name" value="Ribokinase-like"/>
</dbReference>
<dbReference type="RefSeq" id="WP_181159226.1">
    <property type="nucleotide sequence ID" value="NZ_AP018164.1"/>
</dbReference>
<dbReference type="PANTHER" id="PTHR46566:SF2">
    <property type="entry name" value="ATP-DEPENDENT 6-PHOSPHOFRUCTOKINASE ISOZYME 2"/>
    <property type="match status" value="1"/>
</dbReference>
<feature type="domain" description="Carbohydrate kinase PfkB" evidence="6">
    <location>
        <begin position="18"/>
        <end position="305"/>
    </location>
</feature>
<dbReference type="AlphaFoldDB" id="A0A1Z4EJ75"/>
<dbReference type="PIRSF" id="PIRSF000535">
    <property type="entry name" value="1PFK/6PFK/LacC"/>
    <property type="match status" value="1"/>
</dbReference>
<dbReference type="EC" id="2.7.1.11" evidence="7"/>
<dbReference type="GO" id="GO:0005524">
    <property type="term" value="F:ATP binding"/>
    <property type="evidence" value="ECO:0007669"/>
    <property type="project" value="UniProtKB-KW"/>
</dbReference>
<dbReference type="KEGG" id="mshg:MSG_02806"/>
<reference evidence="8" key="1">
    <citation type="submission" date="2017-06" db="EMBL/GenBank/DDBJ databases">
        <title>Complete Genome Sequence of Mycobacterium shigaense.</title>
        <authorList>
            <person name="Fukano H."/>
            <person name="Yoshida M."/>
            <person name="Kazumi Y."/>
            <person name="Ogura Y."/>
            <person name="Mitarai S."/>
            <person name="Hayashi T."/>
            <person name="Hoshino Y."/>
        </authorList>
    </citation>
    <scope>NUCLEOTIDE SEQUENCE [LARGE SCALE GENOMIC DNA]</scope>
    <source>
        <strain evidence="8">UN-152</strain>
    </source>
</reference>
<evidence type="ECO:0000259" key="6">
    <source>
        <dbReference type="Pfam" id="PF00294"/>
    </source>
</evidence>
<organism evidence="7 8">
    <name type="scientific">Mycobacterium shigaense</name>
    <dbReference type="NCBI Taxonomy" id="722731"/>
    <lineage>
        <taxon>Bacteria</taxon>
        <taxon>Bacillati</taxon>
        <taxon>Actinomycetota</taxon>
        <taxon>Actinomycetes</taxon>
        <taxon>Mycobacteriales</taxon>
        <taxon>Mycobacteriaceae</taxon>
        <taxon>Mycobacterium</taxon>
        <taxon>Mycobacterium simiae complex</taxon>
    </lineage>
</organism>
<evidence type="ECO:0000313" key="7">
    <source>
        <dbReference type="EMBL" id="BAX92950.1"/>
    </source>
</evidence>
<dbReference type="GO" id="GO:0005829">
    <property type="term" value="C:cytosol"/>
    <property type="evidence" value="ECO:0007669"/>
    <property type="project" value="TreeGrafter"/>
</dbReference>
<dbReference type="CDD" id="cd01164">
    <property type="entry name" value="FruK_PfkB_like"/>
    <property type="match status" value="1"/>
</dbReference>
<accession>A0A1Z4EJ75</accession>
<evidence type="ECO:0000256" key="1">
    <source>
        <dbReference type="ARBA" id="ARBA00010688"/>
    </source>
</evidence>
<dbReference type="InterPro" id="IPR017583">
    <property type="entry name" value="Tagatose/fructose_Pkinase"/>
</dbReference>
<gene>
    <name evidence="7" type="primary">pfkB</name>
    <name evidence="7" type="ORF">MSG_02806</name>
</gene>
<evidence type="ECO:0000256" key="4">
    <source>
        <dbReference type="ARBA" id="ARBA00022777"/>
    </source>
</evidence>
<comment type="similarity">
    <text evidence="1">Belongs to the carbohydrate kinase PfkB family.</text>
</comment>
<evidence type="ECO:0000256" key="2">
    <source>
        <dbReference type="ARBA" id="ARBA00022679"/>
    </source>
</evidence>
<evidence type="ECO:0000256" key="3">
    <source>
        <dbReference type="ARBA" id="ARBA00022741"/>
    </source>
</evidence>
<keyword evidence="3" id="KW-0547">Nucleotide-binding</keyword>
<dbReference type="SUPFAM" id="SSF53613">
    <property type="entry name" value="Ribokinase-like"/>
    <property type="match status" value="1"/>
</dbReference>
<dbReference type="NCBIfam" id="TIGR03168">
    <property type="entry name" value="1-PFK"/>
    <property type="match status" value="1"/>
</dbReference>
<dbReference type="Proteomes" id="UP000217736">
    <property type="component" value="Chromosome"/>
</dbReference>
<proteinExistence type="inferred from homology"/>
<keyword evidence="4 7" id="KW-0418">Kinase</keyword>
<evidence type="ECO:0000313" key="8">
    <source>
        <dbReference type="Proteomes" id="UP000217736"/>
    </source>
</evidence>
<dbReference type="EMBL" id="AP018164">
    <property type="protein sequence ID" value="BAX92950.1"/>
    <property type="molecule type" value="Genomic_DNA"/>
</dbReference>
<keyword evidence="2 7" id="KW-0808">Transferase</keyword>
<keyword evidence="8" id="KW-1185">Reference proteome</keyword>
<keyword evidence="5" id="KW-0067">ATP-binding</keyword>
<evidence type="ECO:0000256" key="5">
    <source>
        <dbReference type="ARBA" id="ARBA00022840"/>
    </source>
</evidence>